<organism evidence="2 3">
    <name type="scientific">Glaciihabitans tibetensis</name>
    <dbReference type="NCBI Taxonomy" id="1266600"/>
    <lineage>
        <taxon>Bacteria</taxon>
        <taxon>Bacillati</taxon>
        <taxon>Actinomycetota</taxon>
        <taxon>Actinomycetes</taxon>
        <taxon>Micrococcales</taxon>
        <taxon>Microbacteriaceae</taxon>
        <taxon>Glaciihabitans</taxon>
    </lineage>
</organism>
<dbReference type="EMBL" id="PVTL01000006">
    <property type="protein sequence ID" value="PRY67616.1"/>
    <property type="molecule type" value="Genomic_DNA"/>
</dbReference>
<comment type="caution">
    <text evidence="2">The sequence shown here is derived from an EMBL/GenBank/DDBJ whole genome shotgun (WGS) entry which is preliminary data.</text>
</comment>
<reference evidence="2 3" key="1">
    <citation type="submission" date="2018-03" db="EMBL/GenBank/DDBJ databases">
        <title>Genomic Encyclopedia of Type Strains, Phase III (KMG-III): the genomes of soil and plant-associated and newly described type strains.</title>
        <authorList>
            <person name="Whitman W."/>
        </authorList>
    </citation>
    <scope>NUCLEOTIDE SEQUENCE [LARGE SCALE GENOMIC DNA]</scope>
    <source>
        <strain evidence="2 3">CGMCC 1.12484</strain>
    </source>
</reference>
<proteinExistence type="predicted"/>
<accession>A0A2T0VBQ8</accession>
<keyword evidence="3" id="KW-1185">Reference proteome</keyword>
<feature type="transmembrane region" description="Helical" evidence="1">
    <location>
        <begin position="116"/>
        <end position="137"/>
    </location>
</feature>
<feature type="transmembrane region" description="Helical" evidence="1">
    <location>
        <begin position="91"/>
        <end position="110"/>
    </location>
</feature>
<feature type="transmembrane region" description="Helical" evidence="1">
    <location>
        <begin position="28"/>
        <end position="44"/>
    </location>
</feature>
<keyword evidence="1" id="KW-0812">Transmembrane</keyword>
<evidence type="ECO:0000313" key="2">
    <source>
        <dbReference type="EMBL" id="PRY67616.1"/>
    </source>
</evidence>
<name>A0A2T0VBQ8_9MICO</name>
<evidence type="ECO:0000313" key="3">
    <source>
        <dbReference type="Proteomes" id="UP000237983"/>
    </source>
</evidence>
<dbReference type="AlphaFoldDB" id="A0A2T0VBQ8"/>
<keyword evidence="1" id="KW-1133">Transmembrane helix</keyword>
<gene>
    <name evidence="2" type="ORF">B0I08_106223</name>
</gene>
<keyword evidence="1" id="KW-0472">Membrane</keyword>
<protein>
    <submittedName>
        <fullName evidence="2">Uncharacterized protein</fullName>
    </submittedName>
</protein>
<sequence>MRGRYLGGLALIVSGSVAIQGGNSYALFLIVQGTVAFFVGWALLPGSRSRRMAVVVPAYLGAFAQLAGPQCAPALILPFVAWLVVRQRSRLSYLAVVPLLLVTVALAGSFREVADLAFTTPVSGIALVGSAWLASWLDRTAARSLKAQRRGTPGARIG</sequence>
<dbReference type="Proteomes" id="UP000237983">
    <property type="component" value="Unassembled WGS sequence"/>
</dbReference>
<evidence type="ECO:0000256" key="1">
    <source>
        <dbReference type="SAM" id="Phobius"/>
    </source>
</evidence>